<gene>
    <name evidence="1" type="ORF">ACFFRE_06305</name>
</gene>
<evidence type="ECO:0000313" key="2">
    <source>
        <dbReference type="Proteomes" id="UP001589788"/>
    </source>
</evidence>
<evidence type="ECO:0008006" key="3">
    <source>
        <dbReference type="Google" id="ProtNLM"/>
    </source>
</evidence>
<protein>
    <recommendedName>
        <fullName evidence="3">DUF2007 domain-containing protein</fullName>
    </recommendedName>
</protein>
<dbReference type="EMBL" id="JBHLYQ010000046">
    <property type="protein sequence ID" value="MFC0081755.1"/>
    <property type="molecule type" value="Genomic_DNA"/>
</dbReference>
<sequence length="78" mass="7914">MPTSPLVPLTLVSSRFEGQVLVARLGAEGIVAAVRGGESPYPLPGPVEVLVEADRAGDARELLAADADPDAPPGDPQA</sequence>
<comment type="caution">
    <text evidence="1">The sequence shown here is derived from an EMBL/GenBank/DDBJ whole genome shotgun (WGS) entry which is preliminary data.</text>
</comment>
<evidence type="ECO:0000313" key="1">
    <source>
        <dbReference type="EMBL" id="MFC0081755.1"/>
    </source>
</evidence>
<name>A0ABV6C224_9ACTN</name>
<accession>A0ABV6C224</accession>
<keyword evidence="2" id="KW-1185">Reference proteome</keyword>
<dbReference type="RefSeq" id="WP_377789045.1">
    <property type="nucleotide sequence ID" value="NZ_JBHLYQ010000046.1"/>
</dbReference>
<dbReference type="Proteomes" id="UP001589788">
    <property type="component" value="Unassembled WGS sequence"/>
</dbReference>
<organism evidence="1 2">
    <name type="scientific">Aciditerrimonas ferrireducens</name>
    <dbReference type="NCBI Taxonomy" id="667306"/>
    <lineage>
        <taxon>Bacteria</taxon>
        <taxon>Bacillati</taxon>
        <taxon>Actinomycetota</taxon>
        <taxon>Acidimicrobiia</taxon>
        <taxon>Acidimicrobiales</taxon>
        <taxon>Acidimicrobiaceae</taxon>
        <taxon>Aciditerrimonas</taxon>
    </lineage>
</organism>
<proteinExistence type="predicted"/>
<reference evidence="1 2" key="1">
    <citation type="submission" date="2024-09" db="EMBL/GenBank/DDBJ databases">
        <authorList>
            <person name="Sun Q."/>
            <person name="Mori K."/>
        </authorList>
    </citation>
    <scope>NUCLEOTIDE SEQUENCE [LARGE SCALE GENOMIC DNA]</scope>
    <source>
        <strain evidence="1 2">JCM 15389</strain>
    </source>
</reference>